<dbReference type="Gene3D" id="1.10.10.10">
    <property type="entry name" value="Winged helix-like DNA-binding domain superfamily/Winged helix DNA-binding domain"/>
    <property type="match status" value="1"/>
</dbReference>
<dbReference type="Proteomes" id="UP000054359">
    <property type="component" value="Unassembled WGS sequence"/>
</dbReference>
<protein>
    <recommendedName>
        <fullName evidence="3">DDRGK domain-containing protein 1</fullName>
    </recommendedName>
</protein>
<dbReference type="STRING" id="407821.A0A087SVJ2"/>
<evidence type="ECO:0000313" key="14">
    <source>
        <dbReference type="Proteomes" id="UP000054359"/>
    </source>
</evidence>
<evidence type="ECO:0000256" key="8">
    <source>
        <dbReference type="ARBA" id="ARBA00023136"/>
    </source>
</evidence>
<feature type="compositionally biased region" description="Basic and acidic residues" evidence="11">
    <location>
        <begin position="32"/>
        <end position="47"/>
    </location>
</feature>
<evidence type="ECO:0000256" key="2">
    <source>
        <dbReference type="ARBA" id="ARBA00009829"/>
    </source>
</evidence>
<keyword evidence="5" id="KW-0833">Ubl conjugation pathway</keyword>
<dbReference type="PANTHER" id="PTHR48176">
    <property type="entry name" value="DDRGK DOMAIN-CONTAINING PROTEIN 1"/>
    <property type="match status" value="1"/>
</dbReference>
<organism evidence="13 14">
    <name type="scientific">Stegodyphus mimosarum</name>
    <name type="common">African social velvet spider</name>
    <dbReference type="NCBI Taxonomy" id="407821"/>
    <lineage>
        <taxon>Eukaryota</taxon>
        <taxon>Metazoa</taxon>
        <taxon>Ecdysozoa</taxon>
        <taxon>Arthropoda</taxon>
        <taxon>Chelicerata</taxon>
        <taxon>Arachnida</taxon>
        <taxon>Araneae</taxon>
        <taxon>Araneomorphae</taxon>
        <taxon>Entelegynae</taxon>
        <taxon>Eresoidea</taxon>
        <taxon>Eresidae</taxon>
        <taxon>Stegodyphus</taxon>
    </lineage>
</organism>
<evidence type="ECO:0000256" key="9">
    <source>
        <dbReference type="ARBA" id="ARBA00049608"/>
    </source>
</evidence>
<evidence type="ECO:0000256" key="12">
    <source>
        <dbReference type="SAM" id="Phobius"/>
    </source>
</evidence>
<name>A0A087SVJ2_STEMI</name>
<evidence type="ECO:0000313" key="13">
    <source>
        <dbReference type="EMBL" id="KFM56881.1"/>
    </source>
</evidence>
<dbReference type="OrthoDB" id="2285710at2759"/>
<evidence type="ECO:0000256" key="3">
    <source>
        <dbReference type="ARBA" id="ARBA00018218"/>
    </source>
</evidence>
<keyword evidence="7 12" id="KW-1133">Transmembrane helix</keyword>
<feature type="region of interest" description="Disordered" evidence="11">
    <location>
        <begin position="32"/>
        <end position="61"/>
    </location>
</feature>
<evidence type="ECO:0000256" key="7">
    <source>
        <dbReference type="ARBA" id="ARBA00022989"/>
    </source>
</evidence>
<dbReference type="InterPro" id="IPR036388">
    <property type="entry name" value="WH-like_DNA-bd_sf"/>
</dbReference>
<evidence type="ECO:0000256" key="11">
    <source>
        <dbReference type="SAM" id="MobiDB-lite"/>
    </source>
</evidence>
<comment type="function">
    <text evidence="9">Substrate adapter for ufmylation, the covalent attachment of the ubiquitin-like modifier UFM1 to substrate proteins. Required for ufmylation of Atg9; protects the nervous system during aging, possibly by stabilizing Atg9 and supporting its function.</text>
</comment>
<keyword evidence="6" id="KW-0256">Endoplasmic reticulum</keyword>
<keyword evidence="14" id="KW-1185">Reference proteome</keyword>
<proteinExistence type="inferred from homology"/>
<dbReference type="InterPro" id="IPR019153">
    <property type="entry name" value="DDRGK_dom-contain"/>
</dbReference>
<dbReference type="Pfam" id="PF09756">
    <property type="entry name" value="DDRGK"/>
    <property type="match status" value="1"/>
</dbReference>
<comment type="subcellular location">
    <subcellularLocation>
        <location evidence="1">Endoplasmic reticulum membrane</location>
        <topology evidence="1">Single-pass membrane protein</topology>
    </subcellularLocation>
</comment>
<feature type="transmembrane region" description="Helical" evidence="12">
    <location>
        <begin position="6"/>
        <end position="25"/>
    </location>
</feature>
<dbReference type="FunFam" id="1.10.10.10:FF:000143">
    <property type="entry name" value="DDRGK domain-containing protein 1"/>
    <property type="match status" value="1"/>
</dbReference>
<dbReference type="OMA" id="EFTRECN"/>
<reference evidence="13 14" key="1">
    <citation type="submission" date="2013-11" db="EMBL/GenBank/DDBJ databases">
        <title>Genome sequencing of Stegodyphus mimosarum.</title>
        <authorList>
            <person name="Bechsgaard J."/>
        </authorList>
    </citation>
    <scope>NUCLEOTIDE SEQUENCE [LARGE SCALE GENOMIC DNA]</scope>
</reference>
<dbReference type="GO" id="GO:0044389">
    <property type="term" value="F:ubiquitin-like protein ligase binding"/>
    <property type="evidence" value="ECO:0007669"/>
    <property type="project" value="TreeGrafter"/>
</dbReference>
<keyword evidence="4 12" id="KW-0812">Transmembrane</keyword>
<evidence type="ECO:0000256" key="4">
    <source>
        <dbReference type="ARBA" id="ARBA00022692"/>
    </source>
</evidence>
<evidence type="ECO:0000256" key="5">
    <source>
        <dbReference type="ARBA" id="ARBA00022786"/>
    </source>
</evidence>
<gene>
    <name evidence="13" type="ORF">X975_00694</name>
</gene>
<evidence type="ECO:0000256" key="6">
    <source>
        <dbReference type="ARBA" id="ARBA00022824"/>
    </source>
</evidence>
<comment type="subunit">
    <text evidence="10">Interacts with Atg9; the interaction is transient.</text>
</comment>
<comment type="similarity">
    <text evidence="2">Belongs to the DDRGK1 family.</text>
</comment>
<dbReference type="SUPFAM" id="SSF46785">
    <property type="entry name" value="Winged helix' DNA-binding domain"/>
    <property type="match status" value="1"/>
</dbReference>
<dbReference type="InterPro" id="IPR050899">
    <property type="entry name" value="DDRGK_domain-containing"/>
</dbReference>
<evidence type="ECO:0000256" key="1">
    <source>
        <dbReference type="ARBA" id="ARBA00004389"/>
    </source>
</evidence>
<keyword evidence="8 12" id="KW-0472">Membrane</keyword>
<dbReference type="SMART" id="SM01128">
    <property type="entry name" value="DDRGK"/>
    <property type="match status" value="1"/>
</dbReference>
<accession>A0A087SVJ2</accession>
<sequence>MVDTTLLLGVAIALVIVLIVILTYLKEKRTTAGHRNEGAPPRIRDVPVLRGGNVEGPRRAGRNIRARMRAAAARPENEEEEDDLLLDDIAMPEGKIGAKKRKKLELKAEKRKERERELEEREERKQRQKMLEEQRKKEELKEKEEERRKEEEEKALKEEQEKRELEEYLKLKETFAVEEEGFDQEENQEEGNKFQEFIDYIKSQKVVLLEDLASRFKLKTQDAIDRLQELLAQEWLVGVIDDRGKFIYITREELESVAQFIKQRGRVSIAELVDCSNTLINLQPDSSDSVAVAS</sequence>
<evidence type="ECO:0000256" key="10">
    <source>
        <dbReference type="ARBA" id="ARBA00049687"/>
    </source>
</evidence>
<dbReference type="InterPro" id="IPR036390">
    <property type="entry name" value="WH_DNA-bd_sf"/>
</dbReference>
<feature type="region of interest" description="Disordered" evidence="11">
    <location>
        <begin position="109"/>
        <end position="157"/>
    </location>
</feature>
<dbReference type="PANTHER" id="PTHR48176:SF1">
    <property type="entry name" value="DDRGK DOMAIN-CONTAINING PROTEIN 1"/>
    <property type="match status" value="1"/>
</dbReference>
<dbReference type="GO" id="GO:0005789">
    <property type="term" value="C:endoplasmic reticulum membrane"/>
    <property type="evidence" value="ECO:0007669"/>
    <property type="project" value="UniProtKB-SubCell"/>
</dbReference>
<feature type="non-terminal residue" evidence="13">
    <location>
        <position position="294"/>
    </location>
</feature>
<dbReference type="EMBL" id="KK112159">
    <property type="protein sequence ID" value="KFM56881.1"/>
    <property type="molecule type" value="Genomic_DNA"/>
</dbReference>
<dbReference type="AlphaFoldDB" id="A0A087SVJ2"/>